<evidence type="ECO:0000313" key="6">
    <source>
        <dbReference type="Proteomes" id="UP000077255"/>
    </source>
</evidence>
<organism evidence="5 6">
    <name type="scientific">Dyella thiooxydans</name>
    <dbReference type="NCBI Taxonomy" id="445710"/>
    <lineage>
        <taxon>Bacteria</taxon>
        <taxon>Pseudomonadati</taxon>
        <taxon>Pseudomonadota</taxon>
        <taxon>Gammaproteobacteria</taxon>
        <taxon>Lysobacterales</taxon>
        <taxon>Rhodanobacteraceae</taxon>
        <taxon>Dyella</taxon>
    </lineage>
</organism>
<keyword evidence="6" id="KW-1185">Reference proteome</keyword>
<feature type="active site" description="Cysteine persulfide intermediate" evidence="3">
    <location>
        <position position="196"/>
    </location>
</feature>
<comment type="caution">
    <text evidence="3">Lacks conserved residue(s) required for the propagation of feature annotation.</text>
</comment>
<dbReference type="PATRIC" id="fig|445710.3.peg.1071"/>
<comment type="function">
    <text evidence="3">Required for formate dehydrogenase (FDH) activity. Acts as a sulfur carrier protein that transfers sulfur from IscS to the molybdenum cofactor prior to its insertion into FDH.</text>
</comment>
<dbReference type="GO" id="GO:0006777">
    <property type="term" value="P:Mo-molybdopterin cofactor biosynthetic process"/>
    <property type="evidence" value="ECO:0007669"/>
    <property type="project" value="UniProtKB-UniRule"/>
</dbReference>
<evidence type="ECO:0000256" key="4">
    <source>
        <dbReference type="SAM" id="MobiDB-lite"/>
    </source>
</evidence>
<evidence type="ECO:0000313" key="5">
    <source>
        <dbReference type="EMBL" id="AND68528.1"/>
    </source>
</evidence>
<dbReference type="STRING" id="445710.ATSB10_10740"/>
<proteinExistence type="inferred from homology"/>
<dbReference type="GO" id="GO:0016783">
    <property type="term" value="F:sulfurtransferase activity"/>
    <property type="evidence" value="ECO:0007669"/>
    <property type="project" value="InterPro"/>
</dbReference>
<dbReference type="Gene3D" id="3.10.20.10">
    <property type="match status" value="1"/>
</dbReference>
<evidence type="ECO:0000256" key="2">
    <source>
        <dbReference type="ARBA" id="ARBA00023150"/>
    </source>
</evidence>
<dbReference type="PANTHER" id="PTHR30592:SF1">
    <property type="entry name" value="SULFUR CARRIER PROTEIN FDHD"/>
    <property type="match status" value="1"/>
</dbReference>
<evidence type="ECO:0000256" key="1">
    <source>
        <dbReference type="ARBA" id="ARBA00022490"/>
    </source>
</evidence>
<dbReference type="NCBIfam" id="TIGR00129">
    <property type="entry name" value="fdhD_narQ"/>
    <property type="match status" value="1"/>
</dbReference>
<dbReference type="Gene3D" id="3.40.140.10">
    <property type="entry name" value="Cytidine Deaminase, domain 2"/>
    <property type="match status" value="1"/>
</dbReference>
<dbReference type="AlphaFoldDB" id="A0A160N034"/>
<dbReference type="PANTHER" id="PTHR30592">
    <property type="entry name" value="FORMATE DEHYDROGENASE"/>
    <property type="match status" value="1"/>
</dbReference>
<comment type="subcellular location">
    <subcellularLocation>
        <location evidence="3">Cytoplasm</location>
    </subcellularLocation>
</comment>
<keyword evidence="1 3" id="KW-0963">Cytoplasm</keyword>
<evidence type="ECO:0000256" key="3">
    <source>
        <dbReference type="HAMAP-Rule" id="MF_00187"/>
    </source>
</evidence>
<reference evidence="5 6" key="1">
    <citation type="submission" date="2016-02" db="EMBL/GenBank/DDBJ databases">
        <title>Complete genome sequencing and analysis of ATSB10, Dyella thiooxydans isolated from rhizosphere soil of sunflower (Helianthus annuus L.).</title>
        <authorList>
            <person name="Lee Y."/>
            <person name="Hwangbo K."/>
            <person name="Chung H."/>
            <person name="Yoo J."/>
            <person name="Kim K.Y."/>
            <person name="Sa T.M."/>
            <person name="Um Y."/>
            <person name="Madhaiyan M."/>
        </authorList>
    </citation>
    <scope>NUCLEOTIDE SEQUENCE [LARGE SCALE GENOMIC DNA]</scope>
    <source>
        <strain evidence="5 6">ATSB10</strain>
    </source>
</reference>
<accession>A0A160N034</accession>
<dbReference type="SUPFAM" id="SSF53927">
    <property type="entry name" value="Cytidine deaminase-like"/>
    <property type="match status" value="1"/>
</dbReference>
<comment type="similarity">
    <text evidence="3">Belongs to the FdhD family.</text>
</comment>
<dbReference type="GO" id="GO:0097163">
    <property type="term" value="F:sulfur carrier activity"/>
    <property type="evidence" value="ECO:0007669"/>
    <property type="project" value="UniProtKB-UniRule"/>
</dbReference>
<dbReference type="KEGG" id="dtx:ATSB10_10740"/>
<dbReference type="Pfam" id="PF02634">
    <property type="entry name" value="FdhD-NarQ"/>
    <property type="match status" value="1"/>
</dbReference>
<protein>
    <recommendedName>
        <fullName evidence="3">Sulfur carrier protein FdhD</fullName>
    </recommendedName>
</protein>
<name>A0A160N034_9GAMM</name>
<dbReference type="Proteomes" id="UP000077255">
    <property type="component" value="Chromosome"/>
</dbReference>
<dbReference type="InterPro" id="IPR003786">
    <property type="entry name" value="FdhD"/>
</dbReference>
<gene>
    <name evidence="3" type="primary">fdhD</name>
    <name evidence="5" type="ORF">ATSB10_10740</name>
</gene>
<sequence>MGQPWSGATTTATAPIDTIMEPGVVFDNRAQGRKHRHATAIGEPSPGAAEGLRRLAGGGCDAGVRTASARYDASMVTPPPPTSTDETPGCVSRRIERWRQGAVDVVDDWVAEEHPVAMACNGVAFAVMMATPCDLEDFALGFALSEGLVAEPAQLLGTEIRPLLEGTQLAMTVREDAHGAHLDPADDRLLPGRSGCGICGTRQLENAVRQPAPVRGDLRITHAALERALDALRQRQPMTALTGAVHAAGWASADGELVLVREDVGRHNALDKLVGALHRSGRDPATGFAVVTSRASYEMASKTASAGIGLLAAISAPTALAIELARSAGLTLVGFARPGSHNIYTHPERLQA</sequence>
<feature type="region of interest" description="Disordered" evidence="4">
    <location>
        <begin position="30"/>
        <end position="51"/>
    </location>
</feature>
<dbReference type="EMBL" id="CP014841">
    <property type="protein sequence ID" value="AND68528.1"/>
    <property type="molecule type" value="Genomic_DNA"/>
</dbReference>
<dbReference type="GO" id="GO:0005737">
    <property type="term" value="C:cytoplasm"/>
    <property type="evidence" value="ECO:0007669"/>
    <property type="project" value="UniProtKB-SubCell"/>
</dbReference>
<dbReference type="InterPro" id="IPR016193">
    <property type="entry name" value="Cytidine_deaminase-like"/>
</dbReference>
<keyword evidence="2 3" id="KW-0501">Molybdenum cofactor biosynthesis</keyword>
<dbReference type="HAMAP" id="MF_00187">
    <property type="entry name" value="FdhD"/>
    <property type="match status" value="1"/>
</dbReference>